<name>A0A3S0P5T6_9BACI</name>
<protein>
    <submittedName>
        <fullName evidence="1">Uncharacterized protein</fullName>
    </submittedName>
</protein>
<gene>
    <name evidence="1" type="ORF">EK386_09780</name>
</gene>
<comment type="caution">
    <text evidence="1">The sequence shown here is derived from an EMBL/GenBank/DDBJ whole genome shotgun (WGS) entry which is preliminary data.</text>
</comment>
<proteinExistence type="predicted"/>
<dbReference type="AlphaFoldDB" id="A0A3S0P5T6"/>
<keyword evidence="2" id="KW-1185">Reference proteome</keyword>
<sequence length="150" mass="17301">MIAYGKDHLNAFLNLPIKDTDVVMAALKMIDYALDELLVKIKDEEYGYEILEGIPEEIAYSLVLNRFSNAIQISRITREYFNVNKRLSTGTLQRPYIYLDVVFVLMNEAEKGTLYFDKESLGIDDCYFYPSEEQLGINMTSTNNIQPSLF</sequence>
<dbReference type="RefSeq" id="WP_126658982.1">
    <property type="nucleotide sequence ID" value="NZ_RYYR01000011.1"/>
</dbReference>
<reference evidence="1 2" key="1">
    <citation type="submission" date="2018-12" db="EMBL/GenBank/DDBJ databases">
        <title>Lysinibacillus antri sp. nov., isolated from a cave soil.</title>
        <authorList>
            <person name="Narsing Rao M.P."/>
            <person name="Zhang H."/>
            <person name="Dong Z.-Y."/>
            <person name="Niu X.-K."/>
            <person name="Zhang K."/>
            <person name="Fang B.-Z."/>
            <person name="Kang Y.-Q."/>
            <person name="Xiao M."/>
            <person name="Li W.-J."/>
        </authorList>
    </citation>
    <scope>NUCLEOTIDE SEQUENCE [LARGE SCALE GENOMIC DNA]</scope>
    <source>
        <strain evidence="1 2">SYSU K30002</strain>
    </source>
</reference>
<evidence type="ECO:0000313" key="2">
    <source>
        <dbReference type="Proteomes" id="UP000287910"/>
    </source>
</evidence>
<dbReference type="Proteomes" id="UP000287910">
    <property type="component" value="Unassembled WGS sequence"/>
</dbReference>
<dbReference type="EMBL" id="RYYR01000011">
    <property type="protein sequence ID" value="RUL52134.1"/>
    <property type="molecule type" value="Genomic_DNA"/>
</dbReference>
<organism evidence="1 2">
    <name type="scientific">Lysinibacillus antri</name>
    <dbReference type="NCBI Taxonomy" id="2498145"/>
    <lineage>
        <taxon>Bacteria</taxon>
        <taxon>Bacillati</taxon>
        <taxon>Bacillota</taxon>
        <taxon>Bacilli</taxon>
        <taxon>Bacillales</taxon>
        <taxon>Bacillaceae</taxon>
        <taxon>Lysinibacillus</taxon>
    </lineage>
</organism>
<accession>A0A3S0P5T6</accession>
<evidence type="ECO:0000313" key="1">
    <source>
        <dbReference type="EMBL" id="RUL52134.1"/>
    </source>
</evidence>